<protein>
    <submittedName>
        <fullName evidence="1">Uncharacterized protein</fullName>
    </submittedName>
</protein>
<dbReference type="EMBL" id="LR798320">
    <property type="protein sequence ID" value="CAB5223438.1"/>
    <property type="molecule type" value="Genomic_DNA"/>
</dbReference>
<proteinExistence type="predicted"/>
<reference evidence="1" key="1">
    <citation type="submission" date="2020-05" db="EMBL/GenBank/DDBJ databases">
        <authorList>
            <person name="Chiriac C."/>
            <person name="Salcher M."/>
            <person name="Ghai R."/>
            <person name="Kavagutti S V."/>
        </authorList>
    </citation>
    <scope>NUCLEOTIDE SEQUENCE</scope>
</reference>
<sequence length="208" mass="23171">MPTDNQFYANLGQDRSVISSQIKFSNIEEVLVVFANRIALQAEKNLRSNKLGKDTNASGTLSESIRVTPVSFMGGDYSIEIAMADYWEWVENGRRPGKRPPINSIIKWIKDKQLRLDDKGTTAKGYKRSGTLISKSKKKVMVGDKKVSILEAVAYKIAAKIGKYGTKATNFLSDAVDDYKDDLVKEMAKALKRDVVTIINTSTKIEAK</sequence>
<name>A0A6J7X2S8_9CAUD</name>
<accession>A0A6J7X2S8</accession>
<organism evidence="1">
    <name type="scientific">uncultured Caudovirales phage</name>
    <dbReference type="NCBI Taxonomy" id="2100421"/>
    <lineage>
        <taxon>Viruses</taxon>
        <taxon>Duplodnaviria</taxon>
        <taxon>Heunggongvirae</taxon>
        <taxon>Uroviricota</taxon>
        <taxon>Caudoviricetes</taxon>
        <taxon>Peduoviridae</taxon>
        <taxon>Maltschvirus</taxon>
        <taxon>Maltschvirus maltsch</taxon>
    </lineage>
</organism>
<gene>
    <name evidence="1" type="ORF">UFOVP384_51</name>
</gene>
<evidence type="ECO:0000313" key="1">
    <source>
        <dbReference type="EMBL" id="CAB5223438.1"/>
    </source>
</evidence>